<accession>B6U4H1</accession>
<sequence>MAVTQSTQLGLATALFGVLSFVLTDLKKVLCLLFCLPLFSLPAEKLPR</sequence>
<dbReference type="AlphaFoldDB" id="B6U4H1"/>
<reference evidence="1" key="1">
    <citation type="journal article" date="2009" name="Plant Mol. Biol.">
        <title>Insights into corn genes derived from large-scale cDNA sequencing.</title>
        <authorList>
            <person name="Alexandrov N.N."/>
            <person name="Brover V.V."/>
            <person name="Freidin S."/>
            <person name="Troukhan M.E."/>
            <person name="Tatarinova T.V."/>
            <person name="Zhang H."/>
            <person name="Swaller T.J."/>
            <person name="Lu Y.P."/>
            <person name="Bouck J."/>
            <person name="Flavell R.B."/>
            <person name="Feldmann K.A."/>
        </authorList>
    </citation>
    <scope>NUCLEOTIDE SEQUENCE</scope>
</reference>
<name>B6U4H1_MAIZE</name>
<organism evidence="1">
    <name type="scientific">Zea mays</name>
    <name type="common">Maize</name>
    <dbReference type="NCBI Taxonomy" id="4577"/>
    <lineage>
        <taxon>Eukaryota</taxon>
        <taxon>Viridiplantae</taxon>
        <taxon>Streptophyta</taxon>
        <taxon>Embryophyta</taxon>
        <taxon>Tracheophyta</taxon>
        <taxon>Spermatophyta</taxon>
        <taxon>Magnoliopsida</taxon>
        <taxon>Liliopsida</taxon>
        <taxon>Poales</taxon>
        <taxon>Poaceae</taxon>
        <taxon>PACMAD clade</taxon>
        <taxon>Panicoideae</taxon>
        <taxon>Andropogonodae</taxon>
        <taxon>Andropogoneae</taxon>
        <taxon>Tripsacinae</taxon>
        <taxon>Zea</taxon>
    </lineage>
</organism>
<dbReference type="EMBL" id="EU972136">
    <property type="protein sequence ID" value="ACG44254.1"/>
    <property type="molecule type" value="mRNA"/>
</dbReference>
<evidence type="ECO:0000313" key="1">
    <source>
        <dbReference type="EMBL" id="ACG44254.1"/>
    </source>
</evidence>
<proteinExistence type="evidence at transcript level"/>
<dbReference type="HOGENOM" id="CLU_3160734_0_0_1"/>
<protein>
    <submittedName>
        <fullName evidence="1">Uncharacterized protein</fullName>
    </submittedName>
</protein>